<feature type="compositionally biased region" description="Polar residues" evidence="1">
    <location>
        <begin position="556"/>
        <end position="570"/>
    </location>
</feature>
<organism evidence="4 5">
    <name type="scientific">Komagataella phaffii (strain GS115 / ATCC 20864)</name>
    <name type="common">Yeast</name>
    <name type="synonym">Pichia pastoris</name>
    <dbReference type="NCBI Taxonomy" id="644223"/>
    <lineage>
        <taxon>Eukaryota</taxon>
        <taxon>Fungi</taxon>
        <taxon>Dikarya</taxon>
        <taxon>Ascomycota</taxon>
        <taxon>Saccharomycotina</taxon>
        <taxon>Pichiomycetes</taxon>
        <taxon>Pichiales</taxon>
        <taxon>Pichiaceae</taxon>
        <taxon>Komagataella</taxon>
    </lineage>
</organism>
<dbReference type="eggNOG" id="ENOG502QW7T">
    <property type="taxonomic scope" value="Eukaryota"/>
</dbReference>
<feature type="transmembrane region" description="Helical" evidence="2">
    <location>
        <begin position="751"/>
        <end position="773"/>
    </location>
</feature>
<reference evidence="4 5" key="1">
    <citation type="journal article" date="2009" name="Nat. Biotechnol.">
        <title>Genome sequence of the recombinant protein production host Pichia pastoris.</title>
        <authorList>
            <person name="De Schutter K."/>
            <person name="Lin Y.C."/>
            <person name="Tiels P."/>
            <person name="Van Hecke A."/>
            <person name="Glinka S."/>
            <person name="Weber-Lehmann J."/>
            <person name="Rouze P."/>
            <person name="Van de Peer Y."/>
            <person name="Callewaert N."/>
        </authorList>
    </citation>
    <scope>NUCLEOTIDE SEQUENCE [LARGE SCALE GENOMIC DNA]</scope>
    <source>
        <strain evidence="5">GS115 / ATCC 20864</strain>
    </source>
</reference>
<dbReference type="EMBL" id="FN392319">
    <property type="protein sequence ID" value="CAY67341.1"/>
    <property type="molecule type" value="Genomic_DNA"/>
</dbReference>
<feature type="region of interest" description="Disordered" evidence="1">
    <location>
        <begin position="556"/>
        <end position="590"/>
    </location>
</feature>
<accession>C4QVR8</accession>
<feature type="compositionally biased region" description="Low complexity" evidence="1">
    <location>
        <begin position="210"/>
        <end position="227"/>
    </location>
</feature>
<feature type="compositionally biased region" description="Polar residues" evidence="1">
    <location>
        <begin position="326"/>
        <end position="368"/>
    </location>
</feature>
<evidence type="ECO:0000256" key="1">
    <source>
        <dbReference type="SAM" id="MobiDB-lite"/>
    </source>
</evidence>
<dbReference type="GeneID" id="8196808"/>
<feature type="compositionally biased region" description="Low complexity" evidence="1">
    <location>
        <begin position="478"/>
        <end position="495"/>
    </location>
</feature>
<keyword evidence="3" id="KW-0732">Signal</keyword>
<feature type="compositionally biased region" description="Polar residues" evidence="1">
    <location>
        <begin position="298"/>
        <end position="317"/>
    </location>
</feature>
<feature type="chain" id="PRO_5002942218" evidence="3">
    <location>
        <begin position="21"/>
        <end position="857"/>
    </location>
</feature>
<feature type="region of interest" description="Disordered" evidence="1">
    <location>
        <begin position="816"/>
        <end position="845"/>
    </location>
</feature>
<dbReference type="STRING" id="644223.C4QVR8"/>
<feature type="compositionally biased region" description="Polar residues" evidence="1">
    <location>
        <begin position="425"/>
        <end position="441"/>
    </location>
</feature>
<dbReference type="KEGG" id="ppa:PAS_chr1-3_0276"/>
<feature type="signal peptide" evidence="3">
    <location>
        <begin position="1"/>
        <end position="20"/>
    </location>
</feature>
<dbReference type="AlphaFoldDB" id="C4QVR8"/>
<feature type="compositionally biased region" description="Polar residues" evidence="1">
    <location>
        <begin position="459"/>
        <end position="469"/>
    </location>
</feature>
<feature type="compositionally biased region" description="Low complexity" evidence="1">
    <location>
        <begin position="265"/>
        <end position="278"/>
    </location>
</feature>
<dbReference type="Proteomes" id="UP000000314">
    <property type="component" value="Chromosome 1"/>
</dbReference>
<dbReference type="GO" id="GO:0005886">
    <property type="term" value="C:plasma membrane"/>
    <property type="evidence" value="ECO:0007669"/>
    <property type="project" value="InterPro"/>
</dbReference>
<dbReference type="GO" id="GO:0005034">
    <property type="term" value="F:osmosensor activity"/>
    <property type="evidence" value="ECO:0007669"/>
    <property type="project" value="InterPro"/>
</dbReference>
<feature type="compositionally biased region" description="Polar residues" evidence="1">
    <location>
        <begin position="501"/>
        <end position="515"/>
    </location>
</feature>
<dbReference type="PANTHER" id="PTHR35778:SF1">
    <property type="entry name" value="SIGNALING MUCIN HKR1-RELATED"/>
    <property type="match status" value="1"/>
</dbReference>
<dbReference type="GO" id="GO:0006972">
    <property type="term" value="P:hyperosmotic response"/>
    <property type="evidence" value="ECO:0007669"/>
    <property type="project" value="TreeGrafter"/>
</dbReference>
<proteinExistence type="predicted"/>
<name>C4QVR8_KOMPG</name>
<evidence type="ECO:0000256" key="2">
    <source>
        <dbReference type="SAM" id="Phobius"/>
    </source>
</evidence>
<dbReference type="RefSeq" id="XP_002489622.1">
    <property type="nucleotide sequence ID" value="XM_002489577.1"/>
</dbReference>
<feature type="region of interest" description="Disordered" evidence="1">
    <location>
        <begin position="710"/>
        <end position="747"/>
    </location>
</feature>
<protein>
    <submittedName>
        <fullName evidence="4">Mucin family member</fullName>
    </submittedName>
</protein>
<dbReference type="GO" id="GO:0005576">
    <property type="term" value="C:extracellular region"/>
    <property type="evidence" value="ECO:0007669"/>
    <property type="project" value="TreeGrafter"/>
</dbReference>
<evidence type="ECO:0000313" key="4">
    <source>
        <dbReference type="EMBL" id="CAY67341.1"/>
    </source>
</evidence>
<keyword evidence="2" id="KW-0472">Membrane</keyword>
<dbReference type="HOGENOM" id="CLU_333474_0_0_1"/>
<feature type="region of interest" description="Disordered" evidence="1">
    <location>
        <begin position="121"/>
        <end position="525"/>
    </location>
</feature>
<dbReference type="GO" id="GO:0030427">
    <property type="term" value="C:site of polarized growth"/>
    <property type="evidence" value="ECO:0007669"/>
    <property type="project" value="TreeGrafter"/>
</dbReference>
<feature type="compositionally biased region" description="Low complexity" evidence="1">
    <location>
        <begin position="138"/>
        <end position="189"/>
    </location>
</feature>
<dbReference type="OMA" id="SGRNQMI"/>
<keyword evidence="2" id="KW-1133">Transmembrane helix</keyword>
<keyword evidence="2" id="KW-0812">Transmembrane</keyword>
<dbReference type="GO" id="GO:0007232">
    <property type="term" value="P:osmosensory signaling pathway via Sho1 osmosensor"/>
    <property type="evidence" value="ECO:0007669"/>
    <property type="project" value="InterPro"/>
</dbReference>
<feature type="compositionally biased region" description="Low complexity" evidence="1">
    <location>
        <begin position="710"/>
        <end position="740"/>
    </location>
</feature>
<evidence type="ECO:0000256" key="3">
    <source>
        <dbReference type="SAM" id="SignalP"/>
    </source>
</evidence>
<feature type="compositionally biased region" description="Polar residues" evidence="1">
    <location>
        <begin position="200"/>
        <end position="209"/>
    </location>
</feature>
<dbReference type="GO" id="GO:0000282">
    <property type="term" value="P:cellular bud site selection"/>
    <property type="evidence" value="ECO:0007669"/>
    <property type="project" value="TreeGrafter"/>
</dbReference>
<feature type="compositionally biased region" description="Low complexity" evidence="1">
    <location>
        <begin position="402"/>
        <end position="421"/>
    </location>
</feature>
<dbReference type="OrthoDB" id="3366093at2759"/>
<dbReference type="PANTHER" id="PTHR35778">
    <property type="entry name" value="SIGNALING MUCIN HKR1-RELATED"/>
    <property type="match status" value="1"/>
</dbReference>
<sequence length="857" mass="88611">MINLNSFLILTVTLLSPALALPKNVLEEQQAKDDLAKRAVYTNITSGTLDIPISFDVSTIDVPSISIPSFLTSSFLFDDPAVTTSQESTNANVETVSTNSDDTTQVADATDSLLTTEVAVTLSSSEDESPASTPTQVAPTGGSETSTTTSPAPVFTFTFEPPTYTTSYGDESSLSSSTQTEDTSTTSSSVPIFTWPFEPPSNSDSETGDATSSSTPSPAESSGESTGFIRPSIITSSDLTFPVSPSDLPTGGSVVSSDETSYSTPSPDESPVESSDAPTLVLPPVTSSSEPPVITVTVPPNETSDVSSDETSYSTPSPDEPPAESTFVTQSSPLVVTSSETPVVTISEPTTITPSEVPPTLSTESSVETPGVVSSIPPIESSIPPAEPTTVTSSEPAIVPPIVETTVSSSIESVESTVISEAPSPVTTSAETPSELPSTEDTSVEVPPTSVVSSPRETFTSSDTATPTISPLPYLTPSVSSQETSETIETSTTLEVPSPATPTQQASSSTVTTPIVGTDSVVGTAPSQVPYPAVGSTSTTRTQTWIPTSLIIATSTQPSGTARSTQTASGSRDEPTSTLPKAISLNPTGEPEEGYELITVGFKEPLNYAFVVGNSMSPVQIFEYLPGVLCYPYESELDASKITVLQLVPYTSPDVSYIITVAEVYFKSSLIGDLQSEIHDTSSSLYSNPDPSERALANLIDPRVPITGLNLGSTSSQTSGNGSGNSDNSSNSDGDGLDSTESQGSSNTGKVAGIAVGSVMGFTLYLGSIALFYRYRKNKSKLASDEAAVGSSESPETTQISNVSYSSPGAIVVGSTNSHIGSNSSPEVTSSTIRGDSTHSNLPKISGPVSTYNSLGW</sequence>
<feature type="compositionally biased region" description="Polar residues" evidence="1">
    <location>
        <begin position="253"/>
        <end position="264"/>
    </location>
</feature>
<keyword evidence="5" id="KW-1185">Reference proteome</keyword>
<feature type="compositionally biased region" description="Low complexity" evidence="1">
    <location>
        <begin position="374"/>
        <end position="384"/>
    </location>
</feature>
<dbReference type="InterPro" id="IPR039295">
    <property type="entry name" value="MSB2"/>
</dbReference>
<gene>
    <name evidence="4" type="ordered locus">PAS_chr1-3_0276</name>
</gene>
<feature type="compositionally biased region" description="Low complexity" evidence="1">
    <location>
        <begin position="444"/>
        <end position="458"/>
    </location>
</feature>
<dbReference type="GO" id="GO:0031505">
    <property type="term" value="P:fungal-type cell wall organization"/>
    <property type="evidence" value="ECO:0007669"/>
    <property type="project" value="TreeGrafter"/>
</dbReference>
<evidence type="ECO:0000313" key="5">
    <source>
        <dbReference type="Proteomes" id="UP000000314"/>
    </source>
</evidence>
<dbReference type="InParanoid" id="C4QVR8"/>
<dbReference type="GO" id="GO:0009986">
    <property type="term" value="C:cell surface"/>
    <property type="evidence" value="ECO:0007669"/>
    <property type="project" value="TreeGrafter"/>
</dbReference>
<dbReference type="GO" id="GO:0001402">
    <property type="term" value="P:signal transduction involved in filamentous growth"/>
    <property type="evidence" value="ECO:0007669"/>
    <property type="project" value="TreeGrafter"/>
</dbReference>